<name>H3SGX6_9BACL</name>
<sequence>MYGRQGLVLIIALCMCLAGLSSTVQSLERTGQAGQRMNLAIGHVPVIHKPDADVQSQLNIPDTGSPATDAYKMTDGVPANGNDWSDPTWFKFYRDSMREVIVDMEAIHTVDSVYMTFAQRSDVGISPPLHVRYYASNDGVDYAFLGKAKPDVPLYFEHVKPEGTNKDVHKKTYKLDRIAGKPMYIQARYIKMTFVVEFNCWADEMEIMGQPGIAAGAEVPVSQPDPDSPIVQAYPEPGSEAASRIRDQFLLPTGAYRVPEVTNWTVEKMKSVLGYKDIYGNYSDWLFDDILFATVAAVITPSGFDGNGMGIFANMADYHSFLDFSFQRDTQLGALNEAAGELNALLGTNRKVRINMVIPKLTPSADFGDVRGDGSRFSLLPADFRGEVANPDSEAGQMEMARLALENQKAALRWYIDEVERRFQEAGYANLELNSFYWNPERLFGGGDIELIRGTAEYLKSKSYYFTWIPYLSSLSPYVWKELGFTSASIQPNYAFNFYKKGVLPATAAFAKKVGASVEIEYNDYHTLAQYMNFGVTSGYMKDTFNTYYLATTPIVDGANAFVPLDPAKHADSMSMLRRSVYDRLYEYISDRYDLRYTMRVNMNTTEAGSIVVTPGIALANDYVSGEYTVHYDPAKVAYEAWSIADSLAGRGSAAVEEAEPGLLRVRFRVHDEKKALSSDLAKKQDPESSAVTTVKLVFAKKQGVPDAEVTGRLFVIGAEGQMMDRAGRAYRNWSATGIVPGSPEDIVVKADKAVRRAEEGKRPADIAAARQAAALLPDSPLKTSYIGRLQALNGGNDDTPPVTTALVTPSQPDGGTAGICLRPRLS</sequence>
<dbReference type="AlphaFoldDB" id="H3SGX6"/>
<evidence type="ECO:0000313" key="2">
    <source>
        <dbReference type="EMBL" id="EHQ61683.1"/>
    </source>
</evidence>
<proteinExistence type="predicted"/>
<keyword evidence="3" id="KW-1185">Reference proteome</keyword>
<dbReference type="InterPro" id="IPR032329">
    <property type="entry name" value="DUF4855"/>
</dbReference>
<evidence type="ECO:0000313" key="3">
    <source>
        <dbReference type="Proteomes" id="UP000003900"/>
    </source>
</evidence>
<feature type="chain" id="PRO_5003590951" description="F5/8 type C domain-containing protein" evidence="1">
    <location>
        <begin position="27"/>
        <end position="827"/>
    </location>
</feature>
<feature type="signal peptide" evidence="1">
    <location>
        <begin position="1"/>
        <end position="26"/>
    </location>
</feature>
<evidence type="ECO:0000256" key="1">
    <source>
        <dbReference type="SAM" id="SignalP"/>
    </source>
</evidence>
<protein>
    <recommendedName>
        <fullName evidence="4">F5/8 type C domain-containing protein</fullName>
    </recommendedName>
</protein>
<dbReference type="EMBL" id="AHKH01000032">
    <property type="protein sequence ID" value="EHQ61683.1"/>
    <property type="molecule type" value="Genomic_DNA"/>
</dbReference>
<reference evidence="2 3" key="1">
    <citation type="journal article" date="2012" name="J. Bacteriol.">
        <title>Genome Sequence of the Pattern-Forming Social Bacterium Paenibacillus dendritiformis C454 Chiral Morphotype.</title>
        <authorList>
            <person name="Sirota-Madi A."/>
            <person name="Olender T."/>
            <person name="Helman Y."/>
            <person name="Brainis I."/>
            <person name="Finkelshtein A."/>
            <person name="Roth D."/>
            <person name="Hagai E."/>
            <person name="Leshkowitz D."/>
            <person name="Brodsky L."/>
            <person name="Galatenko V."/>
            <person name="Nikolaev V."/>
            <person name="Gutnick D.L."/>
            <person name="Lancet D."/>
            <person name="Ben-Jacob E."/>
        </authorList>
    </citation>
    <scope>NUCLEOTIDE SEQUENCE [LARGE SCALE GENOMIC DNA]</scope>
    <source>
        <strain evidence="2 3">C454</strain>
    </source>
</reference>
<dbReference type="PATRIC" id="fig|1131935.3.peg.2877"/>
<dbReference type="Pfam" id="PF16147">
    <property type="entry name" value="DUF4855"/>
    <property type="match status" value="1"/>
</dbReference>
<organism evidence="2 3">
    <name type="scientific">Paenibacillus dendritiformis C454</name>
    <dbReference type="NCBI Taxonomy" id="1131935"/>
    <lineage>
        <taxon>Bacteria</taxon>
        <taxon>Bacillati</taxon>
        <taxon>Bacillota</taxon>
        <taxon>Bacilli</taxon>
        <taxon>Bacillales</taxon>
        <taxon>Paenibacillaceae</taxon>
        <taxon>Paenibacillus</taxon>
    </lineage>
</organism>
<gene>
    <name evidence="2" type="ORF">PDENDC454_13907</name>
</gene>
<accession>H3SGX6</accession>
<comment type="caution">
    <text evidence="2">The sequence shown here is derived from an EMBL/GenBank/DDBJ whole genome shotgun (WGS) entry which is preliminary data.</text>
</comment>
<dbReference type="Gene3D" id="2.60.120.260">
    <property type="entry name" value="Galactose-binding domain-like"/>
    <property type="match status" value="1"/>
</dbReference>
<evidence type="ECO:0008006" key="4">
    <source>
        <dbReference type="Google" id="ProtNLM"/>
    </source>
</evidence>
<dbReference type="Proteomes" id="UP000003900">
    <property type="component" value="Unassembled WGS sequence"/>
</dbReference>
<keyword evidence="1" id="KW-0732">Signal</keyword>
<dbReference type="RefSeq" id="WP_006677280.1">
    <property type="nucleotide sequence ID" value="NZ_AHKH01000032.1"/>
</dbReference>
<dbReference type="OrthoDB" id="3799295at2"/>
<dbReference type="STRING" id="1131935.PDENDC454_13907"/>